<reference evidence="1 2" key="1">
    <citation type="submission" date="2012-08" db="EMBL/GenBank/DDBJ databases">
        <title>Oryza genome evolution.</title>
        <authorList>
            <person name="Wing R.A."/>
        </authorList>
    </citation>
    <scope>NUCLEOTIDE SEQUENCE</scope>
</reference>
<keyword evidence="2" id="KW-1185">Reference proteome</keyword>
<evidence type="ECO:0000313" key="1">
    <source>
        <dbReference type="EnsemblPlants" id="LPERR11G20350.1"/>
    </source>
</evidence>
<dbReference type="Gramene" id="LPERR11G20350.1">
    <property type="protein sequence ID" value="LPERR11G20350.1"/>
    <property type="gene ID" value="LPERR11G20350"/>
</dbReference>
<proteinExistence type="predicted"/>
<accession>A0A0D9XVQ4</accession>
<dbReference type="HOGENOM" id="CLU_2362751_0_0_1"/>
<sequence>MRRKGTWGNRRGGERSRDLFVTHGLDDLRHAYWAGIGEAHTIGSTAAAVGGLAGLAGHLKLCLLLRRHAEHDGGLAAAALLFQVQFEPQLQLDPQLQDIFVAGCKSSQQIALANLN</sequence>
<reference evidence="2" key="2">
    <citation type="submission" date="2013-12" db="EMBL/GenBank/DDBJ databases">
        <authorList>
            <person name="Yu Y."/>
            <person name="Lee S."/>
            <person name="de Baynast K."/>
            <person name="Wissotski M."/>
            <person name="Liu L."/>
            <person name="Talag J."/>
            <person name="Goicoechea J."/>
            <person name="Angelova A."/>
            <person name="Jetty R."/>
            <person name="Kudrna D."/>
            <person name="Golser W."/>
            <person name="Rivera L."/>
            <person name="Zhang J."/>
            <person name="Wing R."/>
        </authorList>
    </citation>
    <scope>NUCLEOTIDE SEQUENCE</scope>
</reference>
<evidence type="ECO:0000313" key="2">
    <source>
        <dbReference type="Proteomes" id="UP000032180"/>
    </source>
</evidence>
<reference evidence="1" key="3">
    <citation type="submission" date="2015-04" db="UniProtKB">
        <authorList>
            <consortium name="EnsemblPlants"/>
        </authorList>
    </citation>
    <scope>IDENTIFICATION</scope>
</reference>
<dbReference type="Proteomes" id="UP000032180">
    <property type="component" value="Chromosome 11"/>
</dbReference>
<dbReference type="AlphaFoldDB" id="A0A0D9XVQ4"/>
<organism evidence="1 2">
    <name type="scientific">Leersia perrieri</name>
    <dbReference type="NCBI Taxonomy" id="77586"/>
    <lineage>
        <taxon>Eukaryota</taxon>
        <taxon>Viridiplantae</taxon>
        <taxon>Streptophyta</taxon>
        <taxon>Embryophyta</taxon>
        <taxon>Tracheophyta</taxon>
        <taxon>Spermatophyta</taxon>
        <taxon>Magnoliopsida</taxon>
        <taxon>Liliopsida</taxon>
        <taxon>Poales</taxon>
        <taxon>Poaceae</taxon>
        <taxon>BOP clade</taxon>
        <taxon>Oryzoideae</taxon>
        <taxon>Oryzeae</taxon>
        <taxon>Oryzinae</taxon>
        <taxon>Leersia</taxon>
    </lineage>
</organism>
<protein>
    <submittedName>
        <fullName evidence="1">Uncharacterized protein</fullName>
    </submittedName>
</protein>
<dbReference type="EnsemblPlants" id="LPERR11G20350.1">
    <property type="protein sequence ID" value="LPERR11G20350.1"/>
    <property type="gene ID" value="LPERR11G20350"/>
</dbReference>
<name>A0A0D9XVQ4_9ORYZ</name>